<dbReference type="Proteomes" id="UP001500339">
    <property type="component" value="Unassembled WGS sequence"/>
</dbReference>
<organism evidence="3 4">
    <name type="scientific">Clostridium malenominatum</name>
    <dbReference type="NCBI Taxonomy" id="1539"/>
    <lineage>
        <taxon>Bacteria</taxon>
        <taxon>Bacillati</taxon>
        <taxon>Bacillota</taxon>
        <taxon>Clostridia</taxon>
        <taxon>Eubacteriales</taxon>
        <taxon>Clostridiaceae</taxon>
        <taxon>Clostridium</taxon>
    </lineage>
</organism>
<feature type="compositionally biased region" description="Basic and acidic residues" evidence="1">
    <location>
        <begin position="62"/>
        <end position="73"/>
    </location>
</feature>
<gene>
    <name evidence="3" type="ORF">GCM10008905_20740</name>
</gene>
<feature type="transmembrane region" description="Helical" evidence="2">
    <location>
        <begin position="29"/>
        <end position="50"/>
    </location>
</feature>
<sequence>MKNFKWYTLGAVVIAGIWGYFSDLSKGNFYGFIAKIFFIFAFMMATYFSMARARKKADKAKETIEISNKEKNNKKQNNKKSSKK</sequence>
<evidence type="ECO:0000256" key="1">
    <source>
        <dbReference type="SAM" id="MobiDB-lite"/>
    </source>
</evidence>
<protein>
    <submittedName>
        <fullName evidence="3">Uncharacterized protein</fullName>
    </submittedName>
</protein>
<dbReference type="EMBL" id="BAAACF010000001">
    <property type="protein sequence ID" value="GAA0725425.1"/>
    <property type="molecule type" value="Genomic_DNA"/>
</dbReference>
<comment type="caution">
    <text evidence="3">The sequence shown here is derived from an EMBL/GenBank/DDBJ whole genome shotgun (WGS) entry which is preliminary data.</text>
</comment>
<keyword evidence="2" id="KW-0812">Transmembrane</keyword>
<accession>A0ABN1J0U4</accession>
<proteinExistence type="predicted"/>
<dbReference type="RefSeq" id="WP_343769387.1">
    <property type="nucleotide sequence ID" value="NZ_BAAACF010000001.1"/>
</dbReference>
<name>A0ABN1J0U4_9CLOT</name>
<feature type="transmembrane region" description="Helical" evidence="2">
    <location>
        <begin position="7"/>
        <end position="23"/>
    </location>
</feature>
<reference evidence="3 4" key="1">
    <citation type="journal article" date="2019" name="Int. J. Syst. Evol. Microbiol.">
        <title>The Global Catalogue of Microorganisms (GCM) 10K type strain sequencing project: providing services to taxonomists for standard genome sequencing and annotation.</title>
        <authorList>
            <consortium name="The Broad Institute Genomics Platform"/>
            <consortium name="The Broad Institute Genome Sequencing Center for Infectious Disease"/>
            <person name="Wu L."/>
            <person name="Ma J."/>
        </authorList>
    </citation>
    <scope>NUCLEOTIDE SEQUENCE [LARGE SCALE GENOMIC DNA]</scope>
    <source>
        <strain evidence="3 4">JCM 1405</strain>
    </source>
</reference>
<keyword evidence="2" id="KW-1133">Transmembrane helix</keyword>
<feature type="region of interest" description="Disordered" evidence="1">
    <location>
        <begin position="62"/>
        <end position="84"/>
    </location>
</feature>
<evidence type="ECO:0000313" key="4">
    <source>
        <dbReference type="Proteomes" id="UP001500339"/>
    </source>
</evidence>
<keyword evidence="4" id="KW-1185">Reference proteome</keyword>
<feature type="compositionally biased region" description="Basic residues" evidence="1">
    <location>
        <begin position="74"/>
        <end position="84"/>
    </location>
</feature>
<evidence type="ECO:0000313" key="3">
    <source>
        <dbReference type="EMBL" id="GAA0725425.1"/>
    </source>
</evidence>
<evidence type="ECO:0000256" key="2">
    <source>
        <dbReference type="SAM" id="Phobius"/>
    </source>
</evidence>
<keyword evidence="2" id="KW-0472">Membrane</keyword>